<dbReference type="Gene3D" id="3.40.50.1000">
    <property type="entry name" value="HAD superfamily/HAD-like"/>
    <property type="match status" value="2"/>
</dbReference>
<comment type="function">
    <text evidence="1">Essential component of the TIM23 complex, a complex that mediates the translocation of transit peptide-containing proteins across the mitochondrial inner membrane.</text>
</comment>
<evidence type="ECO:0000313" key="3">
    <source>
        <dbReference type="EMBL" id="PNX77345.1"/>
    </source>
</evidence>
<dbReference type="InterPro" id="IPR023214">
    <property type="entry name" value="HAD_sf"/>
</dbReference>
<protein>
    <recommendedName>
        <fullName evidence="1">Mitochondrial import inner membrane translocase subunit TIM50</fullName>
    </recommendedName>
</protein>
<gene>
    <name evidence="3" type="ORF">L195_g033309</name>
</gene>
<evidence type="ECO:0000256" key="1">
    <source>
        <dbReference type="RuleBase" id="RU365079"/>
    </source>
</evidence>
<dbReference type="PANTHER" id="PTHR12210">
    <property type="entry name" value="DULLARD PROTEIN PHOSPHATASE"/>
    <property type="match status" value="1"/>
</dbReference>
<dbReference type="PROSITE" id="PS50969">
    <property type="entry name" value="FCP1"/>
    <property type="match status" value="2"/>
</dbReference>
<dbReference type="GO" id="GO:0015031">
    <property type="term" value="P:protein transport"/>
    <property type="evidence" value="ECO:0007669"/>
    <property type="project" value="UniProtKB-KW"/>
</dbReference>
<keyword evidence="1" id="KW-0809">Transit peptide</keyword>
<keyword evidence="1" id="KW-0811">Translocation</keyword>
<feature type="domain" description="FCP1 homology" evidence="2">
    <location>
        <begin position="91"/>
        <end position="273"/>
    </location>
</feature>
<feature type="non-terminal residue" evidence="3">
    <location>
        <position position="1"/>
    </location>
</feature>
<dbReference type="Proteomes" id="UP000236291">
    <property type="component" value="Unassembled WGS sequence"/>
</dbReference>
<dbReference type="InterPro" id="IPR004274">
    <property type="entry name" value="FCP1_dom"/>
</dbReference>
<dbReference type="ExpressionAtlas" id="A0A2K3LFN0">
    <property type="expression patterns" value="baseline"/>
</dbReference>
<dbReference type="InterPro" id="IPR036412">
    <property type="entry name" value="HAD-like_sf"/>
</dbReference>
<comment type="subunit">
    <text evidence="1">Component of the TIM23 complex.</text>
</comment>
<dbReference type="EMBL" id="ASHM01032197">
    <property type="protein sequence ID" value="PNX77345.1"/>
    <property type="molecule type" value="Genomic_DNA"/>
</dbReference>
<feature type="domain" description="FCP1 homology" evidence="2">
    <location>
        <begin position="1"/>
        <end position="55"/>
    </location>
</feature>
<dbReference type="InterPro" id="IPR050365">
    <property type="entry name" value="TIM50"/>
</dbReference>
<evidence type="ECO:0000313" key="4">
    <source>
        <dbReference type="Proteomes" id="UP000236291"/>
    </source>
</evidence>
<dbReference type="SUPFAM" id="SSF56784">
    <property type="entry name" value="HAD-like"/>
    <property type="match status" value="1"/>
</dbReference>
<organism evidence="3 4">
    <name type="scientific">Trifolium pratense</name>
    <name type="common">Red clover</name>
    <dbReference type="NCBI Taxonomy" id="57577"/>
    <lineage>
        <taxon>Eukaryota</taxon>
        <taxon>Viridiplantae</taxon>
        <taxon>Streptophyta</taxon>
        <taxon>Embryophyta</taxon>
        <taxon>Tracheophyta</taxon>
        <taxon>Spermatophyta</taxon>
        <taxon>Magnoliopsida</taxon>
        <taxon>eudicotyledons</taxon>
        <taxon>Gunneridae</taxon>
        <taxon>Pentapetalae</taxon>
        <taxon>rosids</taxon>
        <taxon>fabids</taxon>
        <taxon>Fabales</taxon>
        <taxon>Fabaceae</taxon>
        <taxon>Papilionoideae</taxon>
        <taxon>50 kb inversion clade</taxon>
        <taxon>NPAAA clade</taxon>
        <taxon>Hologalegina</taxon>
        <taxon>IRL clade</taxon>
        <taxon>Trifolieae</taxon>
        <taxon>Trifolium</taxon>
    </lineage>
</organism>
<comment type="caution">
    <text evidence="3">The sequence shown here is derived from an EMBL/GenBank/DDBJ whole genome shotgun (WGS) entry which is preliminary data.</text>
</comment>
<evidence type="ECO:0000259" key="2">
    <source>
        <dbReference type="PROSITE" id="PS50969"/>
    </source>
</evidence>
<keyword evidence="1" id="KW-0813">Transport</keyword>
<dbReference type="SMART" id="SM00577">
    <property type="entry name" value="CPDc"/>
    <property type="match status" value="1"/>
</dbReference>
<reference evidence="3 4" key="1">
    <citation type="journal article" date="2014" name="Am. J. Bot.">
        <title>Genome assembly and annotation for red clover (Trifolium pratense; Fabaceae).</title>
        <authorList>
            <person name="Istvanek J."/>
            <person name="Jaros M."/>
            <person name="Krenek A."/>
            <person name="Repkova J."/>
        </authorList>
    </citation>
    <scope>NUCLEOTIDE SEQUENCE [LARGE SCALE GENOMIC DNA]</scope>
    <source>
        <strain evidence="4">cv. Tatra</strain>
        <tissue evidence="3">Young leaves</tissue>
    </source>
</reference>
<name>A0A2K3LFN0_TRIPR</name>
<dbReference type="AlphaFoldDB" id="A0A2K3LFN0"/>
<comment type="similarity">
    <text evidence="1">Belongs to the TIM50 family.</text>
</comment>
<feature type="non-terminal residue" evidence="3">
    <location>
        <position position="311"/>
    </location>
</feature>
<comment type="subcellular location">
    <subcellularLocation>
        <location evidence="1">Mitochondrion inner membrane</location>
        <topology evidence="1">Single-pass membrane protein</topology>
    </subcellularLocation>
</comment>
<dbReference type="Pfam" id="PF03031">
    <property type="entry name" value="NIF"/>
    <property type="match status" value="1"/>
</dbReference>
<sequence length="311" mass="36232">GPYSASNTLLIDDKPYKAFLNPPNTAIFPKSYDPEDKEDRLLDPNGELCNYLKGVAEAEDVQSYVKTNNFGLTAITNAHTDWTFYSRIRYNPGPKKLLIMNLNGFLIRRVYYLDTRAIPEFRKADDKYGAFFLYKREFSEEFMKFCLERFEVGIWSSAQKYNIYGALRCAIGESMYKKLLFVWDQKKCTDSGFKCKENQEKPLFFKEVKQVWDQVKRRGPYSSFNSLMIGDKPYVSFLNPENTAIFTKSYDPEDSEDRELDPNGELCNYLRGVAVAEDVQSYVMDNPFGEAAITSSHPDWKFYSKVRYYQD</sequence>
<reference evidence="3 4" key="2">
    <citation type="journal article" date="2017" name="Front. Plant Sci.">
        <title>Gene Classification and Mining of Molecular Markers Useful in Red Clover (Trifolium pratense) Breeding.</title>
        <authorList>
            <person name="Istvanek J."/>
            <person name="Dluhosova J."/>
            <person name="Dluhos P."/>
            <person name="Patkova L."/>
            <person name="Nedelnik J."/>
            <person name="Repkova J."/>
        </authorList>
    </citation>
    <scope>NUCLEOTIDE SEQUENCE [LARGE SCALE GENOMIC DNA]</scope>
    <source>
        <strain evidence="4">cv. Tatra</strain>
        <tissue evidence="3">Young leaves</tissue>
    </source>
</reference>
<dbReference type="GO" id="GO:0005744">
    <property type="term" value="C:TIM23 mitochondrial import inner membrane translocase complex"/>
    <property type="evidence" value="ECO:0007669"/>
    <property type="project" value="UniProtKB-UniRule"/>
</dbReference>
<accession>A0A2K3LFN0</accession>
<keyword evidence="1" id="KW-0496">Mitochondrion</keyword>
<keyword evidence="1" id="KW-0653">Protein transport</keyword>
<proteinExistence type="inferred from homology"/>